<dbReference type="AlphaFoldDB" id="A0A834ARZ8"/>
<dbReference type="EMBL" id="JABVXQ010000004">
    <property type="protein sequence ID" value="KAF6114500.1"/>
    <property type="molecule type" value="Genomic_DNA"/>
</dbReference>
<evidence type="ECO:0000313" key="2">
    <source>
        <dbReference type="Proteomes" id="UP000664940"/>
    </source>
</evidence>
<organism evidence="1 2">
    <name type="scientific">Phyllostomus discolor</name>
    <name type="common">pale spear-nosed bat</name>
    <dbReference type="NCBI Taxonomy" id="89673"/>
    <lineage>
        <taxon>Eukaryota</taxon>
        <taxon>Metazoa</taxon>
        <taxon>Chordata</taxon>
        <taxon>Craniata</taxon>
        <taxon>Vertebrata</taxon>
        <taxon>Euteleostomi</taxon>
        <taxon>Mammalia</taxon>
        <taxon>Eutheria</taxon>
        <taxon>Laurasiatheria</taxon>
        <taxon>Chiroptera</taxon>
        <taxon>Yangochiroptera</taxon>
        <taxon>Phyllostomidae</taxon>
        <taxon>Phyllostominae</taxon>
        <taxon>Phyllostomus</taxon>
    </lineage>
</organism>
<name>A0A834ARZ8_9CHIR</name>
<dbReference type="Proteomes" id="UP000664940">
    <property type="component" value="Unassembled WGS sequence"/>
</dbReference>
<proteinExistence type="predicted"/>
<gene>
    <name evidence="1" type="ORF">HJG60_010490</name>
</gene>
<accession>A0A834ARZ8</accession>
<comment type="caution">
    <text evidence="1">The sequence shown here is derived from an EMBL/GenBank/DDBJ whole genome shotgun (WGS) entry which is preliminary data.</text>
</comment>
<reference evidence="1 2" key="1">
    <citation type="journal article" date="2020" name="Nature">
        <title>Six reference-quality genomes reveal evolution of bat adaptations.</title>
        <authorList>
            <person name="Jebb D."/>
            <person name="Huang Z."/>
            <person name="Pippel M."/>
            <person name="Hughes G.M."/>
            <person name="Lavrichenko K."/>
            <person name="Devanna P."/>
            <person name="Winkler S."/>
            <person name="Jermiin L.S."/>
            <person name="Skirmuntt E.C."/>
            <person name="Katzourakis A."/>
            <person name="Burkitt-Gray L."/>
            <person name="Ray D.A."/>
            <person name="Sullivan K.A.M."/>
            <person name="Roscito J.G."/>
            <person name="Kirilenko B.M."/>
            <person name="Davalos L.M."/>
            <person name="Corthals A.P."/>
            <person name="Power M.L."/>
            <person name="Jones G."/>
            <person name="Ransome R.D."/>
            <person name="Dechmann D.K.N."/>
            <person name="Locatelli A.G."/>
            <person name="Puechmaille S.J."/>
            <person name="Fedrigo O."/>
            <person name="Jarvis E.D."/>
            <person name="Hiller M."/>
            <person name="Vernes S.C."/>
            <person name="Myers E.W."/>
            <person name="Teeling E.C."/>
        </authorList>
    </citation>
    <scope>NUCLEOTIDE SEQUENCE [LARGE SCALE GENOMIC DNA]</scope>
    <source>
        <strain evidence="1">Bat1K_MPI-CBG_1</strain>
    </source>
</reference>
<evidence type="ECO:0000313" key="1">
    <source>
        <dbReference type="EMBL" id="KAF6114500.1"/>
    </source>
</evidence>
<sequence>MKRQGWWHFFGKDNHAGKNIRQQEKRKTKYEMNWLHKRSCRQESAELRGGHGGRCSFTGQSEAEASSAAGWTPSAVLLWNSPALSMFSLSFRPINIHFSSTLFMLYKKLLDFCLRCSLCFLRLSFW</sequence>
<protein>
    <submittedName>
        <fullName evidence="1">Uncharacterized protein</fullName>
    </submittedName>
</protein>